<dbReference type="Gene3D" id="3.90.226.10">
    <property type="entry name" value="2-enoyl-CoA Hydratase, Chain A, domain 1"/>
    <property type="match status" value="1"/>
</dbReference>
<evidence type="ECO:0000259" key="3">
    <source>
        <dbReference type="Pfam" id="PF16113"/>
    </source>
</evidence>
<reference evidence="4 5" key="1">
    <citation type="submission" date="2015-09" db="EMBL/GenBank/DDBJ databases">
        <title>Draft genome of the parasitic nematode Teladorsagia circumcincta isolate WARC Sus (inbred).</title>
        <authorList>
            <person name="Mitreva M."/>
        </authorList>
    </citation>
    <scope>NUCLEOTIDE SEQUENCE [LARGE SCALE GENOMIC DNA]</scope>
    <source>
        <strain evidence="4 5">S</strain>
    </source>
</reference>
<accession>A0A2G9UJY7</accession>
<feature type="domain" description="Enoyl-CoA hydratase/isomerase" evidence="3">
    <location>
        <begin position="14"/>
        <end position="64"/>
    </location>
</feature>
<dbReference type="Pfam" id="PF16113">
    <property type="entry name" value="ECH_2"/>
    <property type="match status" value="1"/>
</dbReference>
<gene>
    <name evidence="4" type="ORF">TELCIR_07586</name>
</gene>
<dbReference type="InterPro" id="IPR029045">
    <property type="entry name" value="ClpP/crotonase-like_dom_sf"/>
</dbReference>
<dbReference type="GO" id="GO:0003860">
    <property type="term" value="F:3-hydroxyisobutyryl-CoA hydrolase activity"/>
    <property type="evidence" value="ECO:0007669"/>
    <property type="project" value="UniProtKB-EC"/>
</dbReference>
<proteinExistence type="predicted"/>
<protein>
    <recommendedName>
        <fullName evidence="2">3-hydroxyisobutyryl-CoA hydrolase</fullName>
        <ecNumber evidence="2">3.1.2.4</ecNumber>
    </recommendedName>
</protein>
<dbReference type="AlphaFoldDB" id="A0A2G9UJY7"/>
<evidence type="ECO:0000256" key="1">
    <source>
        <dbReference type="ARBA" id="ARBA00001709"/>
    </source>
</evidence>
<evidence type="ECO:0000313" key="4">
    <source>
        <dbReference type="EMBL" id="PIO70561.1"/>
    </source>
</evidence>
<dbReference type="EMBL" id="KZ346235">
    <property type="protein sequence ID" value="PIO70561.1"/>
    <property type="molecule type" value="Genomic_DNA"/>
</dbReference>
<comment type="catalytic activity">
    <reaction evidence="1">
        <text>3-hydroxy-2-methylpropanoyl-CoA + H2O = 3-hydroxy-2-methylpropanoate + CoA + H(+)</text>
        <dbReference type="Rhea" id="RHEA:20888"/>
        <dbReference type="ChEBI" id="CHEBI:11805"/>
        <dbReference type="ChEBI" id="CHEBI:15377"/>
        <dbReference type="ChEBI" id="CHEBI:15378"/>
        <dbReference type="ChEBI" id="CHEBI:57287"/>
        <dbReference type="ChEBI" id="CHEBI:57340"/>
        <dbReference type="EC" id="3.1.2.4"/>
    </reaction>
</comment>
<sequence length="103" mass="11210">MRLFTSGNYGDTLEWEDAGDVDLIILRGSGEKAFCAGGDVLAVIRSAKEAAEGGTCTVHKDFFRFSRWNIDSHSVLSKIMTSMKVAEQFSSTKTGVRSGSLRV</sequence>
<evidence type="ECO:0000313" key="5">
    <source>
        <dbReference type="Proteomes" id="UP000230423"/>
    </source>
</evidence>
<keyword evidence="5" id="KW-1185">Reference proteome</keyword>
<evidence type="ECO:0000256" key="2">
    <source>
        <dbReference type="ARBA" id="ARBA00011915"/>
    </source>
</evidence>
<dbReference type="EC" id="3.1.2.4" evidence="2"/>
<organism evidence="4 5">
    <name type="scientific">Teladorsagia circumcincta</name>
    <name type="common">Brown stomach worm</name>
    <name type="synonym">Ostertagia circumcincta</name>
    <dbReference type="NCBI Taxonomy" id="45464"/>
    <lineage>
        <taxon>Eukaryota</taxon>
        <taxon>Metazoa</taxon>
        <taxon>Ecdysozoa</taxon>
        <taxon>Nematoda</taxon>
        <taxon>Chromadorea</taxon>
        <taxon>Rhabditida</taxon>
        <taxon>Rhabditina</taxon>
        <taxon>Rhabditomorpha</taxon>
        <taxon>Strongyloidea</taxon>
        <taxon>Trichostrongylidae</taxon>
        <taxon>Teladorsagia</taxon>
    </lineage>
</organism>
<dbReference type="SUPFAM" id="SSF52096">
    <property type="entry name" value="ClpP/crotonase"/>
    <property type="match status" value="1"/>
</dbReference>
<name>A0A2G9UJY7_TELCI</name>
<dbReference type="Proteomes" id="UP000230423">
    <property type="component" value="Unassembled WGS sequence"/>
</dbReference>
<dbReference type="InterPro" id="IPR045004">
    <property type="entry name" value="ECH_dom"/>
</dbReference>
<dbReference type="OrthoDB" id="1737613at2759"/>